<keyword evidence="10" id="KW-1185">Reference proteome</keyword>
<organism evidence="9 10">
    <name type="scientific">Kouleothrix aurantiaca</name>
    <dbReference type="NCBI Taxonomy" id="186479"/>
    <lineage>
        <taxon>Bacteria</taxon>
        <taxon>Bacillati</taxon>
        <taxon>Chloroflexota</taxon>
        <taxon>Chloroflexia</taxon>
        <taxon>Chloroflexales</taxon>
        <taxon>Roseiflexineae</taxon>
        <taxon>Roseiflexaceae</taxon>
        <taxon>Kouleothrix</taxon>
    </lineage>
</organism>
<dbReference type="InterPro" id="IPR002020">
    <property type="entry name" value="Citrate_synthase"/>
</dbReference>
<keyword evidence="4 6" id="KW-0808">Transferase</keyword>
<dbReference type="InterPro" id="IPR024176">
    <property type="entry name" value="Citrate_synthase_bac-typ"/>
</dbReference>
<accession>A0A0P9FAK9</accession>
<dbReference type="PATRIC" id="fig|186479.3.peg.3574"/>
<keyword evidence="3" id="KW-0816">Tricarboxylic acid cycle</keyword>
<dbReference type="Gene3D" id="1.10.230.10">
    <property type="entry name" value="Cytochrome P450-Terp, domain 2"/>
    <property type="match status" value="1"/>
</dbReference>
<dbReference type="PRINTS" id="PR00143">
    <property type="entry name" value="CITRTSNTHASE"/>
</dbReference>
<dbReference type="GO" id="GO:0006099">
    <property type="term" value="P:tricarboxylic acid cycle"/>
    <property type="evidence" value="ECO:0007669"/>
    <property type="project" value="UniProtKB-UniPathway"/>
</dbReference>
<evidence type="ECO:0000256" key="4">
    <source>
        <dbReference type="ARBA" id="ARBA00022679"/>
    </source>
</evidence>
<dbReference type="PANTHER" id="PTHR11739">
    <property type="entry name" value="CITRATE SYNTHASE"/>
    <property type="match status" value="1"/>
</dbReference>
<reference evidence="9 10" key="1">
    <citation type="submission" date="2015-09" db="EMBL/GenBank/DDBJ databases">
        <title>Draft genome sequence of Kouleothrix aurantiaca JCM 19913.</title>
        <authorList>
            <person name="Hemp J."/>
        </authorList>
    </citation>
    <scope>NUCLEOTIDE SEQUENCE [LARGE SCALE GENOMIC DNA]</scope>
    <source>
        <strain evidence="9 10">COM-B</strain>
    </source>
</reference>
<evidence type="ECO:0000256" key="7">
    <source>
        <dbReference type="PIRSR" id="PIRSR001369-1"/>
    </source>
</evidence>
<dbReference type="InterPro" id="IPR016142">
    <property type="entry name" value="Citrate_synth-like_lrg_a-sub"/>
</dbReference>
<dbReference type="Gene3D" id="1.10.580.10">
    <property type="entry name" value="Citrate Synthase, domain 1"/>
    <property type="match status" value="1"/>
</dbReference>
<comment type="pathway">
    <text evidence="1">Carbohydrate metabolism; tricarboxylic acid cycle.</text>
</comment>
<dbReference type="GO" id="GO:0005829">
    <property type="term" value="C:cytosol"/>
    <property type="evidence" value="ECO:0007669"/>
    <property type="project" value="TreeGrafter"/>
</dbReference>
<evidence type="ECO:0000256" key="3">
    <source>
        <dbReference type="ARBA" id="ARBA00022532"/>
    </source>
</evidence>
<dbReference type="UniPathway" id="UPA00223"/>
<gene>
    <name evidence="9" type="ORF">SE17_08085</name>
</gene>
<dbReference type="PROSITE" id="PS00480">
    <property type="entry name" value="CITRATE_SYNTHASE"/>
    <property type="match status" value="1"/>
</dbReference>
<protein>
    <recommendedName>
        <fullName evidence="6">Citrate synthase</fullName>
    </recommendedName>
</protein>
<dbReference type="Pfam" id="PF00285">
    <property type="entry name" value="Citrate_synt"/>
    <property type="match status" value="1"/>
</dbReference>
<dbReference type="PIRSF" id="PIRSF001369">
    <property type="entry name" value="Citrate_synth"/>
    <property type="match status" value="1"/>
</dbReference>
<evidence type="ECO:0000256" key="8">
    <source>
        <dbReference type="RuleBase" id="RU003406"/>
    </source>
</evidence>
<dbReference type="InterPro" id="IPR016143">
    <property type="entry name" value="Citrate_synth-like_sm_a-sub"/>
</dbReference>
<evidence type="ECO:0000313" key="10">
    <source>
        <dbReference type="Proteomes" id="UP000050509"/>
    </source>
</evidence>
<feature type="active site" evidence="7">
    <location>
        <position position="318"/>
    </location>
</feature>
<dbReference type="AlphaFoldDB" id="A0A0P9FAK9"/>
<dbReference type="NCBIfam" id="TIGR01800">
    <property type="entry name" value="cit_synth_II"/>
    <property type="match status" value="1"/>
</dbReference>
<dbReference type="Proteomes" id="UP000050509">
    <property type="component" value="Unassembled WGS sequence"/>
</dbReference>
<dbReference type="InterPro" id="IPR019810">
    <property type="entry name" value="Citrate_synthase_AS"/>
</dbReference>
<dbReference type="InterPro" id="IPR036969">
    <property type="entry name" value="Citrate_synthase_sf"/>
</dbReference>
<dbReference type="EMBL" id="LJCR01000198">
    <property type="protein sequence ID" value="KPV53700.1"/>
    <property type="molecule type" value="Genomic_DNA"/>
</dbReference>
<comment type="catalytic activity">
    <reaction evidence="5">
        <text>oxaloacetate + acetyl-CoA + H2O = citrate + CoA + H(+)</text>
        <dbReference type="Rhea" id="RHEA:16845"/>
        <dbReference type="ChEBI" id="CHEBI:15377"/>
        <dbReference type="ChEBI" id="CHEBI:15378"/>
        <dbReference type="ChEBI" id="CHEBI:16452"/>
        <dbReference type="ChEBI" id="CHEBI:16947"/>
        <dbReference type="ChEBI" id="CHEBI:57287"/>
        <dbReference type="ChEBI" id="CHEBI:57288"/>
        <dbReference type="EC" id="2.3.3.16"/>
    </reaction>
</comment>
<name>A0A0P9FAK9_9CHLR</name>
<dbReference type="PANTHER" id="PTHR11739:SF4">
    <property type="entry name" value="CITRATE SYNTHASE, PEROXISOMAL"/>
    <property type="match status" value="1"/>
</dbReference>
<evidence type="ECO:0000256" key="6">
    <source>
        <dbReference type="PIRNR" id="PIRNR001369"/>
    </source>
</evidence>
<evidence type="ECO:0000256" key="5">
    <source>
        <dbReference type="ARBA" id="ARBA00049288"/>
    </source>
</evidence>
<comment type="similarity">
    <text evidence="2 6 8">Belongs to the citrate synthase family.</text>
</comment>
<proteinExistence type="inferred from homology"/>
<evidence type="ECO:0000313" key="9">
    <source>
        <dbReference type="EMBL" id="KPV53700.1"/>
    </source>
</evidence>
<dbReference type="GO" id="GO:0036440">
    <property type="term" value="F:citrate synthase activity"/>
    <property type="evidence" value="ECO:0007669"/>
    <property type="project" value="UniProtKB-EC"/>
</dbReference>
<dbReference type="GO" id="GO:0005975">
    <property type="term" value="P:carbohydrate metabolic process"/>
    <property type="evidence" value="ECO:0007669"/>
    <property type="project" value="TreeGrafter"/>
</dbReference>
<feature type="active site" evidence="7">
    <location>
        <position position="261"/>
    </location>
</feature>
<dbReference type="SUPFAM" id="SSF48256">
    <property type="entry name" value="Citrate synthase"/>
    <property type="match status" value="1"/>
</dbReference>
<evidence type="ECO:0000256" key="2">
    <source>
        <dbReference type="ARBA" id="ARBA00010566"/>
    </source>
</evidence>
<sequence length="382" mass="40846">MTSEAPVRGLDNVVVASTRLSAIDGTAGRLIYAGYAIHDLAEQASFEEVAYLLWYGELPSAEQLGAFRGRLAAERALSAAELALVRGVPAGGHGMDAMRTLISGLGQLDSEADALDSAAVEQIGVRVLAKAPTLIAAWDRARRGLEPVAPEQSLGHAANFLYMLHGEAPAPEAARAFDTYLVLLAEHGLNASTFAARVAIGAGADVYCALVAAIGTLKGLLHGGANQKAMETFLAIGAPEQAASYIDAMLARHERLMGVGHRIYKVEDPRVRHLRRCVKTMAGLNGDAERWQAIADAVGGVVATHPHFTKRQLNPNVEFYSAPLLYSLGLPLDLFTAAFALSRTVGWMGHIREQLADNRLIRPKSDYVGPSVHPFTQLAERN</sequence>
<evidence type="ECO:0000256" key="1">
    <source>
        <dbReference type="ARBA" id="ARBA00005163"/>
    </source>
</evidence>
<dbReference type="InterPro" id="IPR011278">
    <property type="entry name" value="2-MeCitrate/Citrate_synth_II"/>
</dbReference>
<comment type="caution">
    <text evidence="9">The sequence shown here is derived from an EMBL/GenBank/DDBJ whole genome shotgun (WGS) entry which is preliminary data.</text>
</comment>